<proteinExistence type="predicted"/>
<gene>
    <name evidence="2" type="primary">CSON003016</name>
</gene>
<protein>
    <submittedName>
        <fullName evidence="2">CSON003016 protein</fullName>
    </submittedName>
</protein>
<organism evidence="2">
    <name type="scientific">Culicoides sonorensis</name>
    <name type="common">Biting midge</name>
    <dbReference type="NCBI Taxonomy" id="179676"/>
    <lineage>
        <taxon>Eukaryota</taxon>
        <taxon>Metazoa</taxon>
        <taxon>Ecdysozoa</taxon>
        <taxon>Arthropoda</taxon>
        <taxon>Hexapoda</taxon>
        <taxon>Insecta</taxon>
        <taxon>Pterygota</taxon>
        <taxon>Neoptera</taxon>
        <taxon>Endopterygota</taxon>
        <taxon>Diptera</taxon>
        <taxon>Nematocera</taxon>
        <taxon>Chironomoidea</taxon>
        <taxon>Ceratopogonidae</taxon>
        <taxon>Ceratopogoninae</taxon>
        <taxon>Culicoides</taxon>
        <taxon>Monoculicoides</taxon>
    </lineage>
</organism>
<evidence type="ECO:0000256" key="1">
    <source>
        <dbReference type="SAM" id="SignalP"/>
    </source>
</evidence>
<reference evidence="2" key="1">
    <citation type="submission" date="2018-07" db="EMBL/GenBank/DDBJ databases">
        <authorList>
            <person name="Quirk P.G."/>
            <person name="Krulwich T.A."/>
        </authorList>
    </citation>
    <scope>NUCLEOTIDE SEQUENCE</scope>
</reference>
<evidence type="ECO:0000313" key="2">
    <source>
        <dbReference type="EMBL" id="SSX30884.1"/>
    </source>
</evidence>
<dbReference type="AlphaFoldDB" id="A0A336MKF2"/>
<feature type="signal peptide" evidence="1">
    <location>
        <begin position="1"/>
        <end position="20"/>
    </location>
</feature>
<dbReference type="EMBL" id="UFQT01001511">
    <property type="protein sequence ID" value="SSX30884.1"/>
    <property type="molecule type" value="Genomic_DNA"/>
</dbReference>
<sequence>MKFSVIFICITIGLIGYVNGNCAKCCNTPNYHSLHGPLKVFYEGEKCDCGRTIPVHVEQLRVQPSRQLKQHDYNIEVVTAPKEPTYGSFDFHREVLKVDPEKRLQSYNYDVYSPPEPPADPALSSYQYIVESVKPAAERQPAVLYGHVDRLVVPSEDCGEPKESPKPVVHGCGACGNCPCNCNSRTQTKKVESSGRLSDIFSLNLKKDNLDVISFSH</sequence>
<dbReference type="VEuPathDB" id="VectorBase:CSON003016"/>
<name>A0A336MKF2_CULSO</name>
<accession>A0A336MKF2</accession>
<keyword evidence="1" id="KW-0732">Signal</keyword>
<feature type="chain" id="PRO_5016302553" evidence="1">
    <location>
        <begin position="21"/>
        <end position="217"/>
    </location>
</feature>